<comment type="caution">
    <text evidence="1">The sequence shown here is derived from an EMBL/GenBank/DDBJ whole genome shotgun (WGS) entry which is preliminary data.</text>
</comment>
<evidence type="ECO:0000313" key="2">
    <source>
        <dbReference type="Proteomes" id="UP000593564"/>
    </source>
</evidence>
<keyword evidence="2" id="KW-1185">Reference proteome</keyword>
<dbReference type="SUPFAM" id="SSF50249">
    <property type="entry name" value="Nucleic acid-binding proteins"/>
    <property type="match status" value="1"/>
</dbReference>
<dbReference type="Proteomes" id="UP000593564">
    <property type="component" value="Unassembled WGS sequence"/>
</dbReference>
<reference evidence="2" key="1">
    <citation type="journal article" date="2020" name="Nat. Commun.">
        <title>Genome assembly of wild tea tree DASZ reveals pedigree and selection history of tea varieties.</title>
        <authorList>
            <person name="Zhang W."/>
            <person name="Zhang Y."/>
            <person name="Qiu H."/>
            <person name="Guo Y."/>
            <person name="Wan H."/>
            <person name="Zhang X."/>
            <person name="Scossa F."/>
            <person name="Alseekh S."/>
            <person name="Zhang Q."/>
            <person name="Wang P."/>
            <person name="Xu L."/>
            <person name="Schmidt M.H."/>
            <person name="Jia X."/>
            <person name="Li D."/>
            <person name="Zhu A."/>
            <person name="Guo F."/>
            <person name="Chen W."/>
            <person name="Ni D."/>
            <person name="Usadel B."/>
            <person name="Fernie A.R."/>
            <person name="Wen W."/>
        </authorList>
    </citation>
    <scope>NUCLEOTIDE SEQUENCE [LARGE SCALE GENOMIC DNA]</scope>
    <source>
        <strain evidence="2">cv. G240</strain>
    </source>
</reference>
<protein>
    <submittedName>
        <fullName evidence="1">Uncharacterized protein</fullName>
    </submittedName>
</protein>
<dbReference type="InterPro" id="IPR012340">
    <property type="entry name" value="NA-bd_OB-fold"/>
</dbReference>
<dbReference type="EMBL" id="JACBKZ010000015">
    <property type="protein sequence ID" value="KAF5931490.1"/>
    <property type="molecule type" value="Genomic_DNA"/>
</dbReference>
<accession>A0A7J7FSX8</accession>
<dbReference type="AlphaFoldDB" id="A0A7J7FSX8"/>
<dbReference type="Gene3D" id="2.40.50.140">
    <property type="entry name" value="Nucleic acid-binding proteins"/>
    <property type="match status" value="1"/>
</dbReference>
<gene>
    <name evidence="1" type="ORF">HYC85_032363</name>
</gene>
<proteinExistence type="predicted"/>
<name>A0A7J7FSX8_CAMSI</name>
<organism evidence="1 2">
    <name type="scientific">Camellia sinensis</name>
    <name type="common">Tea plant</name>
    <name type="synonym">Thea sinensis</name>
    <dbReference type="NCBI Taxonomy" id="4442"/>
    <lineage>
        <taxon>Eukaryota</taxon>
        <taxon>Viridiplantae</taxon>
        <taxon>Streptophyta</taxon>
        <taxon>Embryophyta</taxon>
        <taxon>Tracheophyta</taxon>
        <taxon>Spermatophyta</taxon>
        <taxon>Magnoliopsida</taxon>
        <taxon>eudicotyledons</taxon>
        <taxon>Gunneridae</taxon>
        <taxon>Pentapetalae</taxon>
        <taxon>asterids</taxon>
        <taxon>Ericales</taxon>
        <taxon>Theaceae</taxon>
        <taxon>Camellia</taxon>
    </lineage>
</organism>
<evidence type="ECO:0000313" key="1">
    <source>
        <dbReference type="EMBL" id="KAF5931490.1"/>
    </source>
</evidence>
<sequence>MGEKITPVKNITSSTHDWKAKVQGIRVQAIIYEGQIDKFEDIPEVFKSYYISNAMVKSVQEKYRIVPNEWQWTINANDNPPAHDFFTFDKLEKHVDKQTEIGKVNQSLLTIRNTQTHALITYF</sequence>
<reference evidence="1 2" key="2">
    <citation type="submission" date="2020-07" db="EMBL/GenBank/DDBJ databases">
        <title>Genome assembly of wild tea tree DASZ reveals pedigree and selection history of tea varieties.</title>
        <authorList>
            <person name="Zhang W."/>
        </authorList>
    </citation>
    <scope>NUCLEOTIDE SEQUENCE [LARGE SCALE GENOMIC DNA]</scope>
    <source>
        <strain evidence="2">cv. G240</strain>
        <tissue evidence="1">Leaf</tissue>
    </source>
</reference>